<dbReference type="PRINTS" id="PR00781">
    <property type="entry name" value="LIPOSIGPTASE"/>
</dbReference>
<dbReference type="NCBIfam" id="TIGR00077">
    <property type="entry name" value="lspA"/>
    <property type="match status" value="1"/>
</dbReference>
<dbReference type="Pfam" id="PF01252">
    <property type="entry name" value="Peptidase_A8"/>
    <property type="match status" value="1"/>
</dbReference>
<accession>A0A364K703</accession>
<dbReference type="GO" id="GO:0005886">
    <property type="term" value="C:plasma membrane"/>
    <property type="evidence" value="ECO:0007669"/>
    <property type="project" value="UniProtKB-SubCell"/>
</dbReference>
<evidence type="ECO:0000256" key="5">
    <source>
        <dbReference type="ARBA" id="ARBA00022750"/>
    </source>
</evidence>
<evidence type="ECO:0000256" key="6">
    <source>
        <dbReference type="ARBA" id="ARBA00022801"/>
    </source>
</evidence>
<evidence type="ECO:0000313" key="12">
    <source>
        <dbReference type="EMBL" id="RAL26073.1"/>
    </source>
</evidence>
<feature type="transmembrane region" description="Helical" evidence="9">
    <location>
        <begin position="88"/>
        <end position="106"/>
    </location>
</feature>
<evidence type="ECO:0000256" key="7">
    <source>
        <dbReference type="ARBA" id="ARBA00022989"/>
    </source>
</evidence>
<dbReference type="EC" id="3.4.23.36" evidence="9"/>
<keyword evidence="2 9" id="KW-1003">Cell membrane</keyword>
<organism evidence="12 13">
    <name type="scientific">Thermoflavimicrobium daqui</name>
    <dbReference type="NCBI Taxonomy" id="2137476"/>
    <lineage>
        <taxon>Bacteria</taxon>
        <taxon>Bacillati</taxon>
        <taxon>Bacillota</taxon>
        <taxon>Bacilli</taxon>
        <taxon>Bacillales</taxon>
        <taxon>Thermoactinomycetaceae</taxon>
        <taxon>Thermoflavimicrobium</taxon>
    </lineage>
</organism>
<gene>
    <name evidence="9" type="primary">lspA</name>
    <name evidence="12" type="ORF">DL897_03450</name>
</gene>
<sequence length="162" mass="18474">MRYFLLAIVIVALDQWSKWLVVSKMVLSESIPIIDGFFYITSHRNRGAAFGILENQQWLFIIVTFLVIGGVIYYIWKEKKSSQQPVMLWALSLILGGAIGNLIDRIRSGEVVDFIHLQFGSYHYPIFNIADSAIVIGVILFAIFMLFTPDIEKKKNQEVGES</sequence>
<feature type="transmembrane region" description="Helical" evidence="9">
    <location>
        <begin position="126"/>
        <end position="147"/>
    </location>
</feature>
<dbReference type="AlphaFoldDB" id="A0A364K703"/>
<feature type="transmembrane region" description="Helical" evidence="9">
    <location>
        <begin position="58"/>
        <end position="76"/>
    </location>
</feature>
<dbReference type="PANTHER" id="PTHR33695:SF1">
    <property type="entry name" value="LIPOPROTEIN SIGNAL PEPTIDASE"/>
    <property type="match status" value="1"/>
</dbReference>
<comment type="function">
    <text evidence="9 10">This protein specifically catalyzes the removal of signal peptides from prolipoproteins.</text>
</comment>
<dbReference type="GO" id="GO:0006508">
    <property type="term" value="P:proteolysis"/>
    <property type="evidence" value="ECO:0007669"/>
    <property type="project" value="UniProtKB-KW"/>
</dbReference>
<evidence type="ECO:0000256" key="8">
    <source>
        <dbReference type="ARBA" id="ARBA00023136"/>
    </source>
</evidence>
<dbReference type="OrthoDB" id="9810259at2"/>
<evidence type="ECO:0000256" key="1">
    <source>
        <dbReference type="ARBA" id="ARBA00006139"/>
    </source>
</evidence>
<keyword evidence="3 9" id="KW-0645">Protease</keyword>
<dbReference type="Proteomes" id="UP000251213">
    <property type="component" value="Unassembled WGS sequence"/>
</dbReference>
<comment type="pathway">
    <text evidence="9">Protein modification; lipoprotein biosynthesis (signal peptide cleavage).</text>
</comment>
<protein>
    <recommendedName>
        <fullName evidence="9">Lipoprotein signal peptidase</fullName>
        <ecNumber evidence="9">3.4.23.36</ecNumber>
    </recommendedName>
    <alternativeName>
        <fullName evidence="9">Prolipoprotein signal peptidase</fullName>
    </alternativeName>
    <alternativeName>
        <fullName evidence="9">Signal peptidase II</fullName>
        <shortName evidence="9">SPase II</shortName>
    </alternativeName>
</protein>
<reference evidence="12 13" key="2">
    <citation type="submission" date="2018-06" db="EMBL/GenBank/DDBJ databases">
        <authorList>
            <person name="Zhirakovskaya E."/>
        </authorList>
    </citation>
    <scope>NUCLEOTIDE SEQUENCE [LARGE SCALE GENOMIC DNA]</scope>
    <source>
        <strain evidence="12 13">FBKL4.011</strain>
    </source>
</reference>
<keyword evidence="7 9" id="KW-1133">Transmembrane helix</keyword>
<dbReference type="RefSeq" id="WP_113657758.1">
    <property type="nucleotide sequence ID" value="NZ_KZ845664.1"/>
</dbReference>
<comment type="catalytic activity">
    <reaction evidence="9 10">
        <text>Release of signal peptides from bacterial membrane prolipoproteins. Hydrolyzes -Xaa-Yaa-Zaa-|-(S,diacylglyceryl)Cys-, in which Xaa is hydrophobic (preferably Leu), and Yaa (Ala or Ser) and Zaa (Gly or Ala) have small, neutral side chains.</text>
        <dbReference type="EC" id="3.4.23.36"/>
    </reaction>
</comment>
<dbReference type="PROSITE" id="PS00855">
    <property type="entry name" value="SPASE_II"/>
    <property type="match status" value="1"/>
</dbReference>
<evidence type="ECO:0000256" key="9">
    <source>
        <dbReference type="HAMAP-Rule" id="MF_00161"/>
    </source>
</evidence>
<comment type="similarity">
    <text evidence="1 9 11">Belongs to the peptidase A8 family.</text>
</comment>
<name>A0A364K703_9BACL</name>
<keyword evidence="6 9" id="KW-0378">Hydrolase</keyword>
<keyword evidence="4 9" id="KW-0812">Transmembrane</keyword>
<dbReference type="InterPro" id="IPR001872">
    <property type="entry name" value="Peptidase_A8"/>
</dbReference>
<dbReference type="GO" id="GO:0004190">
    <property type="term" value="F:aspartic-type endopeptidase activity"/>
    <property type="evidence" value="ECO:0007669"/>
    <property type="project" value="UniProtKB-UniRule"/>
</dbReference>
<evidence type="ECO:0000256" key="4">
    <source>
        <dbReference type="ARBA" id="ARBA00022692"/>
    </source>
</evidence>
<keyword evidence="13" id="KW-1185">Reference proteome</keyword>
<comment type="caution">
    <text evidence="9">Lacks conserved residue(s) required for the propagation of feature annotation.</text>
</comment>
<evidence type="ECO:0000256" key="11">
    <source>
        <dbReference type="RuleBase" id="RU004181"/>
    </source>
</evidence>
<dbReference type="PANTHER" id="PTHR33695">
    <property type="entry name" value="LIPOPROTEIN SIGNAL PEPTIDASE"/>
    <property type="match status" value="1"/>
</dbReference>
<evidence type="ECO:0000256" key="10">
    <source>
        <dbReference type="RuleBase" id="RU000594"/>
    </source>
</evidence>
<keyword evidence="8 9" id="KW-0472">Membrane</keyword>
<comment type="caution">
    <text evidence="12">The sequence shown here is derived from an EMBL/GenBank/DDBJ whole genome shotgun (WGS) entry which is preliminary data.</text>
</comment>
<evidence type="ECO:0000313" key="13">
    <source>
        <dbReference type="Proteomes" id="UP000251213"/>
    </source>
</evidence>
<proteinExistence type="inferred from homology"/>
<feature type="active site" evidence="9">
    <location>
        <position position="113"/>
    </location>
</feature>
<comment type="subcellular location">
    <subcellularLocation>
        <location evidence="9">Cell membrane</location>
        <topology evidence="9">Multi-pass membrane protein</topology>
    </subcellularLocation>
</comment>
<keyword evidence="5 9" id="KW-0064">Aspartyl protease</keyword>
<reference evidence="12 13" key="1">
    <citation type="submission" date="2018-06" db="EMBL/GenBank/DDBJ databases">
        <title>Thermoflavimicrobium daqus sp. nov., a thermophilic microbe isolated from Moutai-flavour Daqu.</title>
        <authorList>
            <person name="Wang X."/>
            <person name="Zhou H."/>
        </authorList>
    </citation>
    <scope>NUCLEOTIDE SEQUENCE [LARGE SCALE GENOMIC DNA]</scope>
    <source>
        <strain evidence="12 13">FBKL4.011</strain>
    </source>
</reference>
<dbReference type="EMBL" id="QJKK01000002">
    <property type="protein sequence ID" value="RAL26073.1"/>
    <property type="molecule type" value="Genomic_DNA"/>
</dbReference>
<dbReference type="UniPathway" id="UPA00665"/>
<feature type="active site" evidence="9">
    <location>
        <position position="131"/>
    </location>
</feature>
<evidence type="ECO:0000256" key="3">
    <source>
        <dbReference type="ARBA" id="ARBA00022670"/>
    </source>
</evidence>
<dbReference type="HAMAP" id="MF_00161">
    <property type="entry name" value="LspA"/>
    <property type="match status" value="1"/>
</dbReference>
<evidence type="ECO:0000256" key="2">
    <source>
        <dbReference type="ARBA" id="ARBA00022475"/>
    </source>
</evidence>